<proteinExistence type="predicted"/>
<dbReference type="Pfam" id="PF12937">
    <property type="entry name" value="F-box-like"/>
    <property type="match status" value="1"/>
</dbReference>
<organism evidence="2 3">
    <name type="scientific">Meganyctiphanes norvegica</name>
    <name type="common">Northern krill</name>
    <name type="synonym">Thysanopoda norvegica</name>
    <dbReference type="NCBI Taxonomy" id="48144"/>
    <lineage>
        <taxon>Eukaryota</taxon>
        <taxon>Metazoa</taxon>
        <taxon>Ecdysozoa</taxon>
        <taxon>Arthropoda</taxon>
        <taxon>Crustacea</taxon>
        <taxon>Multicrustacea</taxon>
        <taxon>Malacostraca</taxon>
        <taxon>Eumalacostraca</taxon>
        <taxon>Eucarida</taxon>
        <taxon>Euphausiacea</taxon>
        <taxon>Euphausiidae</taxon>
        <taxon>Meganyctiphanes</taxon>
    </lineage>
</organism>
<reference evidence="2 3" key="1">
    <citation type="submission" date="2024-05" db="EMBL/GenBank/DDBJ databases">
        <authorList>
            <person name="Wallberg A."/>
        </authorList>
    </citation>
    <scope>NUCLEOTIDE SEQUENCE [LARGE SCALE GENOMIC DNA]</scope>
</reference>
<accession>A0AAV2QBF2</accession>
<evidence type="ECO:0000313" key="3">
    <source>
        <dbReference type="Proteomes" id="UP001497623"/>
    </source>
</evidence>
<name>A0AAV2QBF2_MEGNR</name>
<dbReference type="PROSITE" id="PS50181">
    <property type="entry name" value="FBOX"/>
    <property type="match status" value="1"/>
</dbReference>
<dbReference type="InterPro" id="IPR001810">
    <property type="entry name" value="F-box_dom"/>
</dbReference>
<feature type="domain" description="F-box" evidence="1">
    <location>
        <begin position="4"/>
        <end position="51"/>
    </location>
</feature>
<keyword evidence="3" id="KW-1185">Reference proteome</keyword>
<dbReference type="InterPro" id="IPR036047">
    <property type="entry name" value="F-box-like_dom_sf"/>
</dbReference>
<dbReference type="AlphaFoldDB" id="A0AAV2QBF2"/>
<dbReference type="EMBL" id="CAXKWB010005637">
    <property type="protein sequence ID" value="CAL4079332.1"/>
    <property type="molecule type" value="Genomic_DNA"/>
</dbReference>
<evidence type="ECO:0000313" key="2">
    <source>
        <dbReference type="EMBL" id="CAL4079332.1"/>
    </source>
</evidence>
<gene>
    <name evidence="2" type="ORF">MNOR_LOCUS10926</name>
</gene>
<dbReference type="Proteomes" id="UP001497623">
    <property type="component" value="Unassembled WGS sequence"/>
</dbReference>
<dbReference type="SMART" id="SM00256">
    <property type="entry name" value="FBOX"/>
    <property type="match status" value="1"/>
</dbReference>
<sequence>MDIEWWWSTIPQEIISHIFLFVPTKDLLESVYWVCKSWQYAIQRPSFWFDKMKMYGLMINHSDQLELINFDKQTRILQTVQLCMFLYESDLSNLKPPSDSLPLDFVKDEQVIRQLLYDGIWNIKEEILHIPTVLMFFRKPKVIYLTINSDETIIDILPYFLKKVGEIDCEVNIDDKISWRTGSCSAETLHIFLLGIANKELKCKIRIFRGSLQRFKILPASLEDLRLAIGLHNINADLNLFNIGNNLLNLKRLCIHIKSRTEIQYMHPLPLVKKGPVCHIYLYISNLSPLDIIWVCELLCKIKPSDSRFARLIFPSSTLTLVSSRELFHNLKLYDIKVEDAIAISSSLMDRKAMIELDTFTRLLGCCFYWVPTDYDLARRTKW</sequence>
<dbReference type="SUPFAM" id="SSF81383">
    <property type="entry name" value="F-box domain"/>
    <property type="match status" value="1"/>
</dbReference>
<protein>
    <recommendedName>
        <fullName evidence="1">F-box domain-containing protein</fullName>
    </recommendedName>
</protein>
<evidence type="ECO:0000259" key="1">
    <source>
        <dbReference type="PROSITE" id="PS50181"/>
    </source>
</evidence>
<dbReference type="Gene3D" id="1.20.1280.50">
    <property type="match status" value="1"/>
</dbReference>
<comment type="caution">
    <text evidence="2">The sequence shown here is derived from an EMBL/GenBank/DDBJ whole genome shotgun (WGS) entry which is preliminary data.</text>
</comment>